<gene>
    <name evidence="4" type="ORF">HSBAA_12510</name>
</gene>
<sequence length="140" mass="15096">MLQSLRIVVAGAEKLDENVRTSFALKFHKSIYEGYGATEIAPVASVNLPDAMGAHYQQIQHGSKPGSVGMPLPGTSFKTVDPDSFEELPTGEAGMILISGPQIMQGYLNDPNCTAKALHEIGGHRWYITGDKGFIDEDGF</sequence>
<protein>
    <recommendedName>
        <fullName evidence="3">AMP-dependent synthetase/ligase domain-containing protein</fullName>
    </recommendedName>
</protein>
<organism evidence="4 5">
    <name type="scientific">Vreelandella sulfidaeris</name>
    <dbReference type="NCBI Taxonomy" id="115553"/>
    <lineage>
        <taxon>Bacteria</taxon>
        <taxon>Pseudomonadati</taxon>
        <taxon>Pseudomonadota</taxon>
        <taxon>Gammaproteobacteria</taxon>
        <taxon>Oceanospirillales</taxon>
        <taxon>Halomonadaceae</taxon>
        <taxon>Vreelandella</taxon>
    </lineage>
</organism>
<name>A0A455U2A3_9GAMM</name>
<evidence type="ECO:0000259" key="3">
    <source>
        <dbReference type="Pfam" id="PF00501"/>
    </source>
</evidence>
<dbReference type="EMBL" id="AP019514">
    <property type="protein sequence ID" value="BBI59945.1"/>
    <property type="molecule type" value="Genomic_DNA"/>
</dbReference>
<dbReference type="Proteomes" id="UP000320231">
    <property type="component" value="Chromosome"/>
</dbReference>
<dbReference type="PANTHER" id="PTHR24096">
    <property type="entry name" value="LONG-CHAIN-FATTY-ACID--COA LIGASE"/>
    <property type="match status" value="1"/>
</dbReference>
<feature type="domain" description="AMP-dependent synthetase/ligase" evidence="3">
    <location>
        <begin position="2"/>
        <end position="108"/>
    </location>
</feature>
<dbReference type="Pfam" id="PF00501">
    <property type="entry name" value="AMP-binding"/>
    <property type="match status" value="1"/>
</dbReference>
<evidence type="ECO:0000256" key="1">
    <source>
        <dbReference type="ARBA" id="ARBA00006432"/>
    </source>
</evidence>
<evidence type="ECO:0000313" key="5">
    <source>
        <dbReference type="Proteomes" id="UP000320231"/>
    </source>
</evidence>
<dbReference type="InterPro" id="IPR000873">
    <property type="entry name" value="AMP-dep_synth/lig_dom"/>
</dbReference>
<dbReference type="Gene3D" id="3.40.50.12780">
    <property type="entry name" value="N-terminal domain of ligase-like"/>
    <property type="match status" value="1"/>
</dbReference>
<evidence type="ECO:0000313" key="4">
    <source>
        <dbReference type="EMBL" id="BBI59945.1"/>
    </source>
</evidence>
<keyword evidence="2" id="KW-0436">Ligase</keyword>
<evidence type="ECO:0000256" key="2">
    <source>
        <dbReference type="ARBA" id="ARBA00022598"/>
    </source>
</evidence>
<dbReference type="AlphaFoldDB" id="A0A455U2A3"/>
<proteinExistence type="inferred from homology"/>
<dbReference type="SUPFAM" id="SSF56801">
    <property type="entry name" value="Acetyl-CoA synthetase-like"/>
    <property type="match status" value="1"/>
</dbReference>
<dbReference type="InterPro" id="IPR042099">
    <property type="entry name" value="ANL_N_sf"/>
</dbReference>
<reference evidence="4 5" key="1">
    <citation type="journal article" date="2019" name="Microbiol. Resour. Announc.">
        <title>Complete Genome Sequence of Halomonas sulfidaeris Strain Esulfide1 Isolated from a Metal Sulfide Rock at a Depth of 2,200 Meters, Obtained Using Nanopore Sequencing.</title>
        <authorList>
            <person name="Saito M."/>
            <person name="Nishigata A."/>
            <person name="Galipon J."/>
            <person name="Arakawa K."/>
        </authorList>
    </citation>
    <scope>NUCLEOTIDE SEQUENCE [LARGE SCALE GENOMIC DNA]</scope>
    <source>
        <strain evidence="4 5">ATCC BAA-803</strain>
    </source>
</reference>
<dbReference type="PANTHER" id="PTHR24096:SF149">
    <property type="entry name" value="AMP-BINDING DOMAIN-CONTAINING PROTEIN-RELATED"/>
    <property type="match status" value="1"/>
</dbReference>
<comment type="similarity">
    <text evidence="1">Belongs to the ATP-dependent AMP-binding enzyme family.</text>
</comment>
<dbReference type="KEGG" id="hsr:HSBAA_12510"/>
<dbReference type="GO" id="GO:0016405">
    <property type="term" value="F:CoA-ligase activity"/>
    <property type="evidence" value="ECO:0007669"/>
    <property type="project" value="TreeGrafter"/>
</dbReference>
<accession>A0A455U2A3</accession>